<name>A0A8J6IL23_9ALTE</name>
<evidence type="ECO:0000313" key="4">
    <source>
        <dbReference type="EMBL" id="MBC3764605.1"/>
    </source>
</evidence>
<dbReference type="GO" id="GO:0003690">
    <property type="term" value="F:double-stranded DNA binding"/>
    <property type="evidence" value="ECO:0007669"/>
    <property type="project" value="TreeGrafter"/>
</dbReference>
<comment type="similarity">
    <text evidence="2">Belongs to the YejK family.</text>
</comment>
<comment type="caution">
    <text evidence="4">The sequence shown here is derived from an EMBL/GenBank/DDBJ whole genome shotgun (WGS) entry which is preliminary data.</text>
</comment>
<dbReference type="NCBIfam" id="NF001557">
    <property type="entry name" value="PRK00378.1"/>
    <property type="match status" value="1"/>
</dbReference>
<sequence length="334" mass="37327">MSAIIHHFVVHQLAINEAQELTLVPRENCYPVSAQIEGLAAQLNQVFAGKPGKGVGGLIDADEDNFTGVLQQLGEDEQSFYDFSVATANILKNTLVEFGRADTGFLIFCQYQFLATDYIFIGLLNTKQHVEINHNLELNYSTHLDLAKMQLAARIDLTERRINPDANRYVSFIKGLAGRKVSDFFLAFLGCEELVDIKQQNKQLVAVVDDYFQSEQLDPHEKQQGRQQMVGYYKEKIDAGEDITIEELADHLPKGNASFVDFARNTEQPMEEKFQADPAVIKSLSKFSGGGAGLTISFERKLLGERVQYDPHSDTLLIKGVPPNLKDQLLKSGN</sequence>
<dbReference type="GO" id="GO:0003727">
    <property type="term" value="F:single-stranded RNA binding"/>
    <property type="evidence" value="ECO:0007669"/>
    <property type="project" value="TreeGrafter"/>
</dbReference>
<reference evidence="4" key="1">
    <citation type="journal article" date="2018" name="Int. J. Syst. Evol. Microbiol.">
        <title>Neptunicella marina gen. nov., sp. nov., isolated from surface seawater.</title>
        <authorList>
            <person name="Liu X."/>
            <person name="Lai Q."/>
            <person name="Du Y."/>
            <person name="Zhang X."/>
            <person name="Liu Z."/>
            <person name="Sun F."/>
            <person name="Shao Z."/>
        </authorList>
    </citation>
    <scope>NUCLEOTIDE SEQUENCE</scope>
    <source>
        <strain evidence="4">S27-2</strain>
    </source>
</reference>
<accession>A0A8J6IL23</accession>
<evidence type="ECO:0000313" key="5">
    <source>
        <dbReference type="Proteomes" id="UP000601768"/>
    </source>
</evidence>
<dbReference type="RefSeq" id="WP_186505068.1">
    <property type="nucleotide sequence ID" value="NZ_JACNEP010000001.1"/>
</dbReference>
<proteinExistence type="inferred from homology"/>
<evidence type="ECO:0000256" key="2">
    <source>
        <dbReference type="ARBA" id="ARBA00009035"/>
    </source>
</evidence>
<dbReference type="PANTHER" id="PTHR38772">
    <property type="match status" value="1"/>
</dbReference>
<keyword evidence="5" id="KW-1185">Reference proteome</keyword>
<dbReference type="Proteomes" id="UP000601768">
    <property type="component" value="Unassembled WGS sequence"/>
</dbReference>
<protein>
    <submittedName>
        <fullName evidence="4">Nucleoid-associated protein YejK</fullName>
    </submittedName>
</protein>
<evidence type="ECO:0000256" key="1">
    <source>
        <dbReference type="ARBA" id="ARBA00004453"/>
    </source>
</evidence>
<reference evidence="4" key="2">
    <citation type="submission" date="2020-08" db="EMBL/GenBank/DDBJ databases">
        <authorList>
            <person name="Lai Q."/>
        </authorList>
    </citation>
    <scope>NUCLEOTIDE SEQUENCE</scope>
    <source>
        <strain evidence="4">S27-2</strain>
    </source>
</reference>
<dbReference type="InterPro" id="IPR007358">
    <property type="entry name" value="Nucleoid_associated_NdpA"/>
</dbReference>
<gene>
    <name evidence="4" type="primary">yejK</name>
    <name evidence="4" type="ORF">H8B19_01860</name>
</gene>
<dbReference type="AlphaFoldDB" id="A0A8J6IL23"/>
<organism evidence="4 5">
    <name type="scientific">Neptunicella marina</name>
    <dbReference type="NCBI Taxonomy" id="2125989"/>
    <lineage>
        <taxon>Bacteria</taxon>
        <taxon>Pseudomonadati</taxon>
        <taxon>Pseudomonadota</taxon>
        <taxon>Gammaproteobacteria</taxon>
        <taxon>Alteromonadales</taxon>
        <taxon>Alteromonadaceae</taxon>
        <taxon>Neptunicella</taxon>
    </lineage>
</organism>
<dbReference type="Pfam" id="PF04245">
    <property type="entry name" value="NA37"/>
    <property type="match status" value="1"/>
</dbReference>
<dbReference type="EMBL" id="JACNEP010000001">
    <property type="protein sequence ID" value="MBC3764605.1"/>
    <property type="molecule type" value="Genomic_DNA"/>
</dbReference>
<dbReference type="PANTHER" id="PTHR38772:SF1">
    <property type="entry name" value="NUCLEOID-ASSOCIATED PROTEIN YEJK"/>
    <property type="match status" value="1"/>
</dbReference>
<dbReference type="GO" id="GO:0043590">
    <property type="term" value="C:bacterial nucleoid"/>
    <property type="evidence" value="ECO:0007669"/>
    <property type="project" value="TreeGrafter"/>
</dbReference>
<keyword evidence="3" id="KW-0963">Cytoplasm</keyword>
<comment type="subcellular location">
    <subcellularLocation>
        <location evidence="1">Cytoplasm</location>
        <location evidence="1">Nucleoid</location>
    </subcellularLocation>
</comment>
<evidence type="ECO:0000256" key="3">
    <source>
        <dbReference type="ARBA" id="ARBA00022490"/>
    </source>
</evidence>